<dbReference type="GO" id="GO:0006893">
    <property type="term" value="P:Golgi to plasma membrane transport"/>
    <property type="evidence" value="ECO:0007669"/>
    <property type="project" value="TreeGrafter"/>
</dbReference>
<feature type="region of interest" description="Disordered" evidence="4">
    <location>
        <begin position="1"/>
        <end position="21"/>
    </location>
</feature>
<dbReference type="Gene3D" id="2.130.10.10">
    <property type="entry name" value="YVTN repeat-like/Quinoprotein amine dehydrogenase"/>
    <property type="match status" value="2"/>
</dbReference>
<dbReference type="Proteomes" id="UP000332933">
    <property type="component" value="Unassembled WGS sequence"/>
</dbReference>
<dbReference type="GO" id="GO:0005886">
    <property type="term" value="C:plasma membrane"/>
    <property type="evidence" value="ECO:0007669"/>
    <property type="project" value="TreeGrafter"/>
</dbReference>
<dbReference type="Gene3D" id="1.20.5.110">
    <property type="match status" value="1"/>
</dbReference>
<dbReference type="EMBL" id="VJMH01007533">
    <property type="protein sequence ID" value="KAF0682465.1"/>
    <property type="molecule type" value="Genomic_DNA"/>
</dbReference>
<evidence type="ECO:0000256" key="3">
    <source>
        <dbReference type="PROSITE-ProRule" id="PRU00290"/>
    </source>
</evidence>
<name>A0A485LT10_9STRA</name>
<dbReference type="GO" id="GO:0005096">
    <property type="term" value="F:GTPase activator activity"/>
    <property type="evidence" value="ECO:0007669"/>
    <property type="project" value="TreeGrafter"/>
</dbReference>
<dbReference type="CDD" id="cd15873">
    <property type="entry name" value="R-SNARE_STXBP5_6"/>
    <property type="match status" value="1"/>
</dbReference>
<evidence type="ECO:0000256" key="1">
    <source>
        <dbReference type="ARBA" id="ARBA00004496"/>
    </source>
</evidence>
<organism evidence="7 8">
    <name type="scientific">Aphanomyces stellatus</name>
    <dbReference type="NCBI Taxonomy" id="120398"/>
    <lineage>
        <taxon>Eukaryota</taxon>
        <taxon>Sar</taxon>
        <taxon>Stramenopiles</taxon>
        <taxon>Oomycota</taxon>
        <taxon>Saprolegniomycetes</taxon>
        <taxon>Saprolegniales</taxon>
        <taxon>Verrucalvaceae</taxon>
        <taxon>Aphanomyces</taxon>
    </lineage>
</organism>
<reference evidence="6" key="2">
    <citation type="submission" date="2019-06" db="EMBL/GenBank/DDBJ databases">
        <title>Genomics analysis of Aphanomyces spp. identifies a new class of oomycete effector associated with host adaptation.</title>
        <authorList>
            <person name="Gaulin E."/>
        </authorList>
    </citation>
    <scope>NUCLEOTIDE SEQUENCE</scope>
    <source>
        <strain evidence="6">CBS 578.67</strain>
    </source>
</reference>
<feature type="domain" description="V-SNARE coiled-coil homology" evidence="5">
    <location>
        <begin position="1076"/>
        <end position="1140"/>
    </location>
</feature>
<reference evidence="7 8" key="1">
    <citation type="submission" date="2019-03" db="EMBL/GenBank/DDBJ databases">
        <authorList>
            <person name="Gaulin E."/>
            <person name="Dumas B."/>
        </authorList>
    </citation>
    <scope>NUCLEOTIDE SEQUENCE [LARGE SCALE GENOMIC DNA]</scope>
    <source>
        <strain evidence="7">CBS 568.67</strain>
    </source>
</reference>
<feature type="region of interest" description="Disordered" evidence="4">
    <location>
        <begin position="876"/>
        <end position="897"/>
    </location>
</feature>
<dbReference type="GO" id="GO:0005737">
    <property type="term" value="C:cytoplasm"/>
    <property type="evidence" value="ECO:0007669"/>
    <property type="project" value="UniProtKB-SubCell"/>
</dbReference>
<dbReference type="InterPro" id="IPR036322">
    <property type="entry name" value="WD40_repeat_dom_sf"/>
</dbReference>
<protein>
    <submittedName>
        <fullName evidence="7">Aste57867_25417 protein</fullName>
    </submittedName>
</protein>
<sequence length="1141" mass="120786">MGNQVPSPRSKKKRDNAEGGGIMGFIQGEAETCPSKLTAAMFAMQSVGHHGLPSQPSLVCYVPTLGLLAVATGCQQLKVYGQDGLEVYLPCRLGKTEPPHGASAGAKATFLEYTHSGKLVLVMSDSAIQVIDLTLLQDGKNVVVAELPPSWTTSRITAVETMRHPKAPPFFYVALDDGSVQVVEESTCHFATYAIHASDIGISAHDKEDLYVSAMAVNPADPNQLLLAYEASDVVFLWDVAKQKVMAKTLSSGLETTGAVRSLAWHASGKRFAIGFQGGELGISRADKQQQALYRVHATRPPPSSTEPTTTTTGAPISRVEWLTTSASSAGAIVFCGGHDPLGLTVCFPAREKGVKEALGELTASKASLFPWHTLLVPTHNNAGVMDFVATARVVPASSSSPFSCVVLAGNPLDGLKPSVGVVPLPCIVAHPHTPKEEWMWLHEAAPPLARPLSSAAIQASDVLAMQLVSLGAADGTLRDDLFTTCDHAPEDTTFQGWESPLIGGAIEQVQPKLPAAALLALDAVDCRRATLVVTGHADSRVKVWEMLPPADATSRGVLTLLHVVDVTTALQGAISAVSFAPDARLLLVGTTTGEFGVFSLQEGFQFVFSLHVHSGEISTIVQHHEYVALADAFGVVSIVHLATQSYKLAIFDIATTDEPVSVDSLLIHDGGVLFVGRGNGHVQVYHLDSATFLVECNTAGHGAVSAMLLIDEDGAPIVPAALPEETGMHEELLPVDAPTQAMVDGFVAKLGVGSAPATATAASTVVSVCLEPGPLGIFLHEDVDDKAVLRGFVPEDPNALLQEAKGIVPGSVLVKINGVDVRRLKRQDIIAVVGSLGAVAKHLTYALPTDAPAPFLVCAMGRSIQLFQAVVPPPPSTAAADDATKPKPPRPSQPVDVEAEVQVRATVVSMSVCSIPVEGAMEHSLIVLDQSGYVYVLALPSLHLIWSAPCPTDLLSGYAFDHLHVHITASGEIVLGTFFGDIARYSIFAPDMATEVTMLQWAAVHTTLHVAGVAPIDQAPASDTEKRASTAGGFLKLFAAKEVDLNTVFVVPSVVDEQRKQLMGDRVNQPPPAATVQSAQGNLSGTKDALAQAAQNLQLRGEKLSGLEEKTEKLKNRADEFYQTMKAFNEKEAKKKWYQL</sequence>
<evidence type="ECO:0000313" key="6">
    <source>
        <dbReference type="EMBL" id="KAF0682465.1"/>
    </source>
</evidence>
<dbReference type="GO" id="GO:0045159">
    <property type="term" value="F:myosin II binding"/>
    <property type="evidence" value="ECO:0007669"/>
    <property type="project" value="TreeGrafter"/>
</dbReference>
<dbReference type="PANTHER" id="PTHR10241:SF25">
    <property type="entry name" value="TOMOSYN, ISOFORM C"/>
    <property type="match status" value="1"/>
</dbReference>
<dbReference type="AlphaFoldDB" id="A0A485LT10"/>
<keyword evidence="3" id="KW-0175">Coiled coil</keyword>
<dbReference type="PROSITE" id="PS50892">
    <property type="entry name" value="V_SNARE"/>
    <property type="match status" value="1"/>
</dbReference>
<dbReference type="InterPro" id="IPR042855">
    <property type="entry name" value="V_SNARE_CC"/>
</dbReference>
<dbReference type="OrthoDB" id="19944at2759"/>
<evidence type="ECO:0000313" key="8">
    <source>
        <dbReference type="Proteomes" id="UP000332933"/>
    </source>
</evidence>
<dbReference type="InterPro" id="IPR015943">
    <property type="entry name" value="WD40/YVTN_repeat-like_dom_sf"/>
</dbReference>
<evidence type="ECO:0000259" key="5">
    <source>
        <dbReference type="PROSITE" id="PS50892"/>
    </source>
</evidence>
<dbReference type="GO" id="GO:0006887">
    <property type="term" value="P:exocytosis"/>
    <property type="evidence" value="ECO:0007669"/>
    <property type="project" value="TreeGrafter"/>
</dbReference>
<evidence type="ECO:0000313" key="7">
    <source>
        <dbReference type="EMBL" id="VFU02041.1"/>
    </source>
</evidence>
<dbReference type="GO" id="GO:0019905">
    <property type="term" value="F:syntaxin binding"/>
    <property type="evidence" value="ECO:0007669"/>
    <property type="project" value="TreeGrafter"/>
</dbReference>
<evidence type="ECO:0000256" key="4">
    <source>
        <dbReference type="SAM" id="MobiDB-lite"/>
    </source>
</evidence>
<evidence type="ECO:0000256" key="2">
    <source>
        <dbReference type="ARBA" id="ARBA00022490"/>
    </source>
</evidence>
<keyword evidence="8" id="KW-1185">Reference proteome</keyword>
<dbReference type="SUPFAM" id="SSF50978">
    <property type="entry name" value="WD40 repeat-like"/>
    <property type="match status" value="2"/>
</dbReference>
<dbReference type="PANTHER" id="PTHR10241">
    <property type="entry name" value="LETHAL 2 GIANT LARVAE PROTEIN"/>
    <property type="match status" value="1"/>
</dbReference>
<accession>A0A485LT10</accession>
<proteinExistence type="predicted"/>
<dbReference type="SUPFAM" id="SSF58038">
    <property type="entry name" value="SNARE fusion complex"/>
    <property type="match status" value="1"/>
</dbReference>
<dbReference type="EMBL" id="CAADRA010007559">
    <property type="protein sequence ID" value="VFU02041.1"/>
    <property type="molecule type" value="Genomic_DNA"/>
</dbReference>
<gene>
    <name evidence="7" type="primary">Aste57867_25417</name>
    <name evidence="6" type="ORF">As57867_025338</name>
    <name evidence="7" type="ORF">ASTE57867_25417</name>
</gene>
<comment type="subcellular location">
    <subcellularLocation>
        <location evidence="1">Cytoplasm</location>
    </subcellularLocation>
</comment>
<keyword evidence="2" id="KW-0963">Cytoplasm</keyword>